<feature type="compositionally biased region" description="Low complexity" evidence="1">
    <location>
        <begin position="199"/>
        <end position="227"/>
    </location>
</feature>
<dbReference type="AlphaFoldDB" id="A0AAE1FUJ0"/>
<accession>A0AAE1FUJ0</accession>
<feature type="region of interest" description="Disordered" evidence="1">
    <location>
        <begin position="1"/>
        <end position="30"/>
    </location>
</feature>
<feature type="region of interest" description="Disordered" evidence="1">
    <location>
        <begin position="197"/>
        <end position="230"/>
    </location>
</feature>
<comment type="caution">
    <text evidence="2">The sequence shown here is derived from an EMBL/GenBank/DDBJ whole genome shotgun (WGS) entry which is preliminary data.</text>
</comment>
<sequence length="499" mass="53649">MKRSGRGSWKEGTAVEQVKGGGGGGGGRGLTGGGAIGDNLGHAHHACKMVTRAGKNRELSSTYQSFAETGPTYSYLDLSRARSDESLMWAAGEEAAALVAELRASLASPLMRPEEEEEQHYLEEEELEPSFLSLGRRSLGRASLDRSSLGRSSLYSTGRSLSFTDLHSAVSSTEDLRMFCIHPPRLPCSPQCCPPPPFQHSCSSPSSSSASSTASSRSAGSTSAGSSNIIVVGSGNAGIKRTNMRTFGGSWRSLLRLGGMSGRGKPVVAVKKVSPPTVPDSTALTHRHSGSSFSSGVYSGGDQRSSYSSSVSDENPPPSPRSPARGVTTACDVDSGSRHSALPQKCYPKARQLSSLGACKDIHSDSLHVHHVSFHLLPLITHTHTSLLQLHPKPPHLQHVPICTFLPNNYPRIHTLLAQSSPGSIPNRPCHYLHTSHAHPFHYIHPQFHHQPLPIPAPHTTHLPPPLPTPKRYLPLYLSHMPSILGHHLHHQSCFRTLK</sequence>
<name>A0AAE1FUJ0_PETCI</name>
<organism evidence="2 3">
    <name type="scientific">Petrolisthes cinctipes</name>
    <name type="common">Flat porcelain crab</name>
    <dbReference type="NCBI Taxonomy" id="88211"/>
    <lineage>
        <taxon>Eukaryota</taxon>
        <taxon>Metazoa</taxon>
        <taxon>Ecdysozoa</taxon>
        <taxon>Arthropoda</taxon>
        <taxon>Crustacea</taxon>
        <taxon>Multicrustacea</taxon>
        <taxon>Malacostraca</taxon>
        <taxon>Eumalacostraca</taxon>
        <taxon>Eucarida</taxon>
        <taxon>Decapoda</taxon>
        <taxon>Pleocyemata</taxon>
        <taxon>Anomura</taxon>
        <taxon>Galatheoidea</taxon>
        <taxon>Porcellanidae</taxon>
        <taxon>Petrolisthes</taxon>
    </lineage>
</organism>
<evidence type="ECO:0000256" key="1">
    <source>
        <dbReference type="SAM" id="MobiDB-lite"/>
    </source>
</evidence>
<protein>
    <submittedName>
        <fullName evidence="2">Uncharacterized protein</fullName>
    </submittedName>
</protein>
<evidence type="ECO:0000313" key="3">
    <source>
        <dbReference type="Proteomes" id="UP001286313"/>
    </source>
</evidence>
<feature type="compositionally biased region" description="Low complexity" evidence="1">
    <location>
        <begin position="290"/>
        <end position="312"/>
    </location>
</feature>
<evidence type="ECO:0000313" key="2">
    <source>
        <dbReference type="EMBL" id="KAK3878088.1"/>
    </source>
</evidence>
<dbReference type="Proteomes" id="UP001286313">
    <property type="component" value="Unassembled WGS sequence"/>
</dbReference>
<proteinExistence type="predicted"/>
<feature type="compositionally biased region" description="Gly residues" evidence="1">
    <location>
        <begin position="19"/>
        <end position="30"/>
    </location>
</feature>
<dbReference type="EMBL" id="JAWQEG010001590">
    <property type="protein sequence ID" value="KAK3878088.1"/>
    <property type="molecule type" value="Genomic_DNA"/>
</dbReference>
<feature type="region of interest" description="Disordered" evidence="1">
    <location>
        <begin position="272"/>
        <end position="342"/>
    </location>
</feature>
<reference evidence="2" key="1">
    <citation type="submission" date="2023-10" db="EMBL/GenBank/DDBJ databases">
        <title>Genome assemblies of two species of porcelain crab, Petrolisthes cinctipes and Petrolisthes manimaculis (Anomura: Porcellanidae).</title>
        <authorList>
            <person name="Angst P."/>
        </authorList>
    </citation>
    <scope>NUCLEOTIDE SEQUENCE</scope>
    <source>
        <strain evidence="2">PB745_01</strain>
        <tissue evidence="2">Gill</tissue>
    </source>
</reference>
<gene>
    <name evidence="2" type="ORF">Pcinc_017245</name>
</gene>
<keyword evidence="3" id="KW-1185">Reference proteome</keyword>